<keyword evidence="2" id="KW-1185">Reference proteome</keyword>
<reference evidence="2" key="2">
    <citation type="submission" date="2015-07" db="EMBL/GenBank/DDBJ databases">
        <title>Contrasting host-pathogen interactions and genome evolution in two generalist and specialist microsporidian pathogens of mosquitoes.</title>
        <authorList>
            <consortium name="The Broad Institute Genomics Platform"/>
            <consortium name="The Broad Institute Genome Sequencing Center for Infectious Disease"/>
            <person name="Cuomo C.A."/>
            <person name="Sanscrainte N.D."/>
            <person name="Goldberg J.M."/>
            <person name="Heiman D."/>
            <person name="Young S."/>
            <person name="Zeng Q."/>
            <person name="Becnel J.J."/>
            <person name="Birren B.W."/>
        </authorList>
    </citation>
    <scope>NUCLEOTIDE SEQUENCE [LARGE SCALE GENOMIC DNA]</scope>
    <source>
        <strain evidence="2">USNM 41457</strain>
    </source>
</reference>
<dbReference type="Proteomes" id="UP000003163">
    <property type="component" value="Unassembled WGS sequence"/>
</dbReference>
<accession>J9D6S7</accession>
<reference evidence="1 2" key="1">
    <citation type="submission" date="2011-08" db="EMBL/GenBank/DDBJ databases">
        <authorList>
            <person name="Liu Z.J."/>
            <person name="Shi F.L."/>
            <person name="Lu J.Q."/>
            <person name="Li M."/>
            <person name="Wang Z.L."/>
        </authorList>
    </citation>
    <scope>NUCLEOTIDE SEQUENCE [LARGE SCALE GENOMIC DNA]</scope>
    <source>
        <strain evidence="1 2">USNM 41457</strain>
    </source>
</reference>
<comment type="caution">
    <text evidence="1">The sequence shown here is derived from an EMBL/GenBank/DDBJ whole genome shotgun (WGS) entry which is preliminary data.</text>
</comment>
<dbReference type="EMBL" id="AFBI03000042">
    <property type="protein sequence ID" value="EJW03224.1"/>
    <property type="molecule type" value="Genomic_DNA"/>
</dbReference>
<proteinExistence type="predicted"/>
<protein>
    <submittedName>
        <fullName evidence="1">Uncharacterized protein</fullName>
    </submittedName>
</protein>
<dbReference type="InParanoid" id="J9D6S7"/>
<dbReference type="AlphaFoldDB" id="J9D6S7"/>
<dbReference type="VEuPathDB" id="MicrosporidiaDB:EDEG_02392"/>
<name>J9D6S7_EDHAE</name>
<organism evidence="1 2">
    <name type="scientific">Edhazardia aedis (strain USNM 41457)</name>
    <name type="common">Microsporidian parasite</name>
    <dbReference type="NCBI Taxonomy" id="1003232"/>
    <lineage>
        <taxon>Eukaryota</taxon>
        <taxon>Fungi</taxon>
        <taxon>Fungi incertae sedis</taxon>
        <taxon>Microsporidia</taxon>
        <taxon>Edhazardia</taxon>
    </lineage>
</organism>
<gene>
    <name evidence="1" type="ORF">EDEG_02392</name>
</gene>
<evidence type="ECO:0000313" key="2">
    <source>
        <dbReference type="Proteomes" id="UP000003163"/>
    </source>
</evidence>
<dbReference type="HOGENOM" id="CLU_506244_0_0_1"/>
<evidence type="ECO:0000313" key="1">
    <source>
        <dbReference type="EMBL" id="EJW03224.1"/>
    </source>
</evidence>
<sequence length="570" mass="66150">MDISFFTRCFCGFCAFILTSLMFANRIYPASSFSISDSLPVRSESVDTNVDLREQIFIQEKIAIQSTPMFSNQRILYETQSSDQDKTNVKTLQSTKETLIDQVGENANETNASDTVSTIKFGNHFNGQVRENTNETNASDTVSTLNDDSHFNGHSFIKTNSSEVNDRENKLSSDSDQEVNIEITTEHKALSFVDEIKENIKKNDNTMFEKYSISSLFDALSNPDDFEDEFYWKGKLHKQLFSYHTIKKCFTDEFKYIAQRIISGDNRFISFFYDHYLKFKGLYNRYNNKTDDKKQVDCCCRNSNEKNAEDMINRTNNFLVENDIFIKKFNNIFKLFWEKFFVVAEKHKIIIDMTDDNILKLKNLNKNVTSNYDVEKLMFRSLNTHILGGFSDNWDAKIFFNALNSGGFRKIFKLEDTFETNFINFVNVCQGGISYRETYHEINHQLKLTPYAEKKLNDLSMHLREVLLKFFKKNINNGTENLDTEDCEANLKVKEHIENSERYNLPLSDLIVDSIRQNVIATKKGTIFTIVQDFSARKIAEFNSSDETCFNDVNVYVGLVLDEDVGEKGY</sequence>